<protein>
    <recommendedName>
        <fullName evidence="7">Pseudouridine synthase RsuA/RluA-like domain-containing protein</fullName>
    </recommendedName>
</protein>
<feature type="region of interest" description="Disordered" evidence="3">
    <location>
        <begin position="261"/>
        <end position="281"/>
    </location>
</feature>
<dbReference type="PROSITE" id="PS50889">
    <property type="entry name" value="S4"/>
    <property type="match status" value="1"/>
</dbReference>
<dbReference type="AlphaFoldDB" id="A0A7S0J9L7"/>
<dbReference type="InterPro" id="IPR020094">
    <property type="entry name" value="TruA/RsuA/RluB/E/F_N"/>
</dbReference>
<dbReference type="InterPro" id="IPR002942">
    <property type="entry name" value="S4_RNA-bd"/>
</dbReference>
<evidence type="ECO:0000313" key="6">
    <source>
        <dbReference type="EMBL" id="CAD8545251.1"/>
    </source>
</evidence>
<feature type="domain" description="RNA-binding S4" evidence="5">
    <location>
        <begin position="3"/>
        <end position="45"/>
    </location>
</feature>
<dbReference type="PANTHER" id="PTHR47683">
    <property type="entry name" value="PSEUDOURIDINE SYNTHASE FAMILY PROTEIN-RELATED"/>
    <property type="match status" value="1"/>
</dbReference>
<dbReference type="Pfam" id="PF00849">
    <property type="entry name" value="PseudoU_synth_2"/>
    <property type="match status" value="1"/>
</dbReference>
<feature type="compositionally biased region" description="Low complexity" evidence="3">
    <location>
        <begin position="270"/>
        <end position="281"/>
    </location>
</feature>
<evidence type="ECO:0000259" key="5">
    <source>
        <dbReference type="Pfam" id="PF01479"/>
    </source>
</evidence>
<gene>
    <name evidence="6" type="ORF">CLEP1334_LOCUS20540</name>
</gene>
<evidence type="ECO:0000256" key="1">
    <source>
        <dbReference type="ARBA" id="ARBA00023235"/>
    </source>
</evidence>
<dbReference type="EMBL" id="HBER01040760">
    <property type="protein sequence ID" value="CAD8545251.1"/>
    <property type="molecule type" value="Transcribed_RNA"/>
</dbReference>
<keyword evidence="2" id="KW-0694">RNA-binding</keyword>
<dbReference type="GO" id="GO:0001522">
    <property type="term" value="P:pseudouridine synthesis"/>
    <property type="evidence" value="ECO:0007669"/>
    <property type="project" value="InterPro"/>
</dbReference>
<dbReference type="Gene3D" id="3.30.70.580">
    <property type="entry name" value="Pseudouridine synthase I, catalytic domain, N-terminal subdomain"/>
    <property type="match status" value="1"/>
</dbReference>
<feature type="domain" description="Pseudouridine synthase RsuA/RluA-like" evidence="4">
    <location>
        <begin position="78"/>
        <end position="210"/>
    </location>
</feature>
<dbReference type="GO" id="GO:0009982">
    <property type="term" value="F:pseudouridine synthase activity"/>
    <property type="evidence" value="ECO:0007669"/>
    <property type="project" value="InterPro"/>
</dbReference>
<dbReference type="InterPro" id="IPR006145">
    <property type="entry name" value="PsdUridine_synth_RsuA/RluA"/>
</dbReference>
<proteinExistence type="predicted"/>
<sequence>MVRLDHILRAWWQVPLKQAQKRIREGGVTVDGAACTEPKWNVVPGVEEVRVAQTAEAEGSSSAAAGGSEPVPCEAHIFCVMNKPAGYVSQRHPSEPSVYDLIPHALARPDLSAFGRLDRDTTGMLLFGTDGGVQSLLLFPTSRVWKTYTAEIAEGVCALLGDASEQFERGIVLDDGLVCAPAQLSILSATAVRVRLHEGHFHQVKRMLQHGAAQPRSLVPRVARQLAAHVPTAQRCARATQWAAPSPRSIATPLVQFRMTSSRPERCGRSRQANAAASSRCCRPTGGAHANWLGATCPRGLWRQQKE</sequence>
<dbReference type="InterPro" id="IPR020103">
    <property type="entry name" value="PsdUridine_synth_cat_dom_sf"/>
</dbReference>
<dbReference type="SUPFAM" id="SSF55174">
    <property type="entry name" value="Alpha-L RNA-binding motif"/>
    <property type="match status" value="1"/>
</dbReference>
<evidence type="ECO:0000259" key="4">
    <source>
        <dbReference type="Pfam" id="PF00849"/>
    </source>
</evidence>
<dbReference type="SUPFAM" id="SSF55120">
    <property type="entry name" value="Pseudouridine synthase"/>
    <property type="match status" value="1"/>
</dbReference>
<name>A0A7S0J9L7_9EUKA</name>
<dbReference type="InterPro" id="IPR042092">
    <property type="entry name" value="PsdUridine_s_RsuA/RluB/E/F_cat"/>
</dbReference>
<dbReference type="GO" id="GO:0003723">
    <property type="term" value="F:RNA binding"/>
    <property type="evidence" value="ECO:0007669"/>
    <property type="project" value="UniProtKB-KW"/>
</dbReference>
<dbReference type="Pfam" id="PF01479">
    <property type="entry name" value="S4"/>
    <property type="match status" value="1"/>
</dbReference>
<evidence type="ECO:0000256" key="2">
    <source>
        <dbReference type="PROSITE-ProRule" id="PRU00182"/>
    </source>
</evidence>
<dbReference type="InterPro" id="IPR050343">
    <property type="entry name" value="RsuA_PseudoU_synthase"/>
</dbReference>
<dbReference type="PANTHER" id="PTHR47683:SF4">
    <property type="entry name" value="PSEUDOURIDINE SYNTHASE"/>
    <property type="match status" value="1"/>
</dbReference>
<evidence type="ECO:0008006" key="7">
    <source>
        <dbReference type="Google" id="ProtNLM"/>
    </source>
</evidence>
<keyword evidence="1" id="KW-0413">Isomerase</keyword>
<dbReference type="CDD" id="cd00165">
    <property type="entry name" value="S4"/>
    <property type="match status" value="1"/>
</dbReference>
<dbReference type="Gene3D" id="3.30.70.1560">
    <property type="entry name" value="Alpha-L RNA-binding motif"/>
    <property type="match status" value="1"/>
</dbReference>
<organism evidence="6">
    <name type="scientific">Calcidiscus leptoporus</name>
    <dbReference type="NCBI Taxonomy" id="127549"/>
    <lineage>
        <taxon>Eukaryota</taxon>
        <taxon>Haptista</taxon>
        <taxon>Haptophyta</taxon>
        <taxon>Prymnesiophyceae</taxon>
        <taxon>Coccolithales</taxon>
        <taxon>Calcidiscaceae</taxon>
        <taxon>Calcidiscus</taxon>
    </lineage>
</organism>
<dbReference type="InterPro" id="IPR036986">
    <property type="entry name" value="S4_RNA-bd_sf"/>
</dbReference>
<reference evidence="6" key="1">
    <citation type="submission" date="2021-01" db="EMBL/GenBank/DDBJ databases">
        <authorList>
            <person name="Corre E."/>
            <person name="Pelletier E."/>
            <person name="Niang G."/>
            <person name="Scheremetjew M."/>
            <person name="Finn R."/>
            <person name="Kale V."/>
            <person name="Holt S."/>
            <person name="Cochrane G."/>
            <person name="Meng A."/>
            <person name="Brown T."/>
            <person name="Cohen L."/>
        </authorList>
    </citation>
    <scope>NUCLEOTIDE SEQUENCE</scope>
    <source>
        <strain evidence="6">RCC1130</strain>
    </source>
</reference>
<evidence type="ECO:0000256" key="3">
    <source>
        <dbReference type="SAM" id="MobiDB-lite"/>
    </source>
</evidence>
<accession>A0A7S0J9L7</accession>
<dbReference type="Gene3D" id="3.10.290.10">
    <property type="entry name" value="RNA-binding S4 domain"/>
    <property type="match status" value="1"/>
</dbReference>